<gene>
    <name evidence="3" type="ORF">F8O04_01425</name>
</gene>
<keyword evidence="2" id="KW-0812">Transmembrane</keyword>
<evidence type="ECO:0000313" key="3">
    <source>
        <dbReference type="EMBL" id="KAB1648979.1"/>
    </source>
</evidence>
<keyword evidence="2" id="KW-1133">Transmembrane helix</keyword>
<reference evidence="3 4" key="1">
    <citation type="submission" date="2019-09" db="EMBL/GenBank/DDBJ databases">
        <title>Phylogeny of genus Pseudoclavibacter and closely related genus.</title>
        <authorList>
            <person name="Li Y."/>
        </authorList>
    </citation>
    <scope>NUCLEOTIDE SEQUENCE [LARGE SCALE GENOMIC DNA]</scope>
    <source>
        <strain evidence="3 4">EGI 60007</strain>
    </source>
</reference>
<keyword evidence="2" id="KW-0472">Membrane</keyword>
<dbReference type="OrthoDB" id="6001663at2"/>
<protein>
    <submittedName>
        <fullName evidence="3">Growth/differentiation factor</fullName>
    </submittedName>
</protein>
<feature type="transmembrane region" description="Helical" evidence="2">
    <location>
        <begin position="27"/>
        <end position="48"/>
    </location>
</feature>
<evidence type="ECO:0000256" key="2">
    <source>
        <dbReference type="SAM" id="Phobius"/>
    </source>
</evidence>
<dbReference type="EMBL" id="WBJY01000001">
    <property type="protein sequence ID" value="KAB1648979.1"/>
    <property type="molecule type" value="Genomic_DNA"/>
</dbReference>
<name>A0A6H9WDJ2_9MICO</name>
<evidence type="ECO:0000313" key="4">
    <source>
        <dbReference type="Proteomes" id="UP000431744"/>
    </source>
</evidence>
<evidence type="ECO:0000256" key="1">
    <source>
        <dbReference type="SAM" id="MobiDB-lite"/>
    </source>
</evidence>
<organism evidence="3 4">
    <name type="scientific">Pseudoclavibacter endophyticus</name>
    <dbReference type="NCBI Taxonomy" id="1778590"/>
    <lineage>
        <taxon>Bacteria</taxon>
        <taxon>Bacillati</taxon>
        <taxon>Actinomycetota</taxon>
        <taxon>Actinomycetes</taxon>
        <taxon>Micrococcales</taxon>
        <taxon>Microbacteriaceae</taxon>
        <taxon>Pseudoclavibacter</taxon>
    </lineage>
</organism>
<keyword evidence="4" id="KW-1185">Reference proteome</keyword>
<dbReference type="RefSeq" id="WP_158027532.1">
    <property type="nucleotide sequence ID" value="NZ_BMHG01000001.1"/>
</dbReference>
<proteinExistence type="predicted"/>
<sequence>MIELLIDAHAALGGSGLLEASNSDSEGGGILAILALGPLAGIGFYTWTYRRYRNTDKRHVYEHETASEVRNPRTYDRKLKHIRGTDRKRIKGDNSKKATQRLGANTAIHHDA</sequence>
<dbReference type="Proteomes" id="UP000431744">
    <property type="component" value="Unassembled WGS sequence"/>
</dbReference>
<feature type="region of interest" description="Disordered" evidence="1">
    <location>
        <begin position="86"/>
        <end position="112"/>
    </location>
</feature>
<comment type="caution">
    <text evidence="3">The sequence shown here is derived from an EMBL/GenBank/DDBJ whole genome shotgun (WGS) entry which is preliminary data.</text>
</comment>
<feature type="compositionally biased region" description="Basic and acidic residues" evidence="1">
    <location>
        <begin position="86"/>
        <end position="96"/>
    </location>
</feature>
<dbReference type="AlphaFoldDB" id="A0A6H9WDJ2"/>
<accession>A0A6H9WDJ2</accession>